<dbReference type="GO" id="GO:0006780">
    <property type="term" value="P:uroporphyrinogen III biosynthetic process"/>
    <property type="evidence" value="ECO:0007669"/>
    <property type="project" value="UniProtKB-UniRule"/>
</dbReference>
<dbReference type="Proteomes" id="UP000006334">
    <property type="component" value="Unassembled WGS sequence"/>
</dbReference>
<proteinExistence type="inferred from homology"/>
<dbReference type="Pfam" id="PF02602">
    <property type="entry name" value="HEM4"/>
    <property type="match status" value="1"/>
</dbReference>
<feature type="domain" description="Tetrapyrrole biosynthesis uroporphyrinogen III synthase" evidence="10">
    <location>
        <begin position="45"/>
        <end position="234"/>
    </location>
</feature>
<dbReference type="EC" id="4.2.1.75" evidence="3 9"/>
<evidence type="ECO:0000256" key="6">
    <source>
        <dbReference type="ARBA" id="ARBA00037589"/>
    </source>
</evidence>
<dbReference type="InterPro" id="IPR036108">
    <property type="entry name" value="4pyrrol_syn_uPrphyn_synt_sf"/>
</dbReference>
<protein>
    <recommendedName>
        <fullName evidence="7 9">Uroporphyrinogen-III synthase</fullName>
        <ecNumber evidence="3 9">4.2.1.75</ecNumber>
    </recommendedName>
</protein>
<name>K6XUJ5_9ALTE</name>
<reference evidence="11 12" key="1">
    <citation type="journal article" date="2017" name="Antonie Van Leeuwenhoek">
        <title>Rhizobium rhizosphaerae sp. nov., a novel species isolated from rice rhizosphere.</title>
        <authorList>
            <person name="Zhao J.J."/>
            <person name="Zhang J."/>
            <person name="Zhang R.J."/>
            <person name="Zhang C.W."/>
            <person name="Yin H.Q."/>
            <person name="Zhang X.X."/>
        </authorList>
    </citation>
    <scope>NUCLEOTIDE SEQUENCE [LARGE SCALE GENOMIC DNA]</scope>
    <source>
        <strain evidence="11 12">E3</strain>
    </source>
</reference>
<keyword evidence="4 9" id="KW-0456">Lyase</keyword>
<comment type="function">
    <text evidence="6 9">Catalyzes cyclization of the linear tetrapyrrole, hydroxymethylbilane, to the macrocyclic uroporphyrinogen III.</text>
</comment>
<evidence type="ECO:0000256" key="5">
    <source>
        <dbReference type="ARBA" id="ARBA00023244"/>
    </source>
</evidence>
<evidence type="ECO:0000259" key="10">
    <source>
        <dbReference type="Pfam" id="PF02602"/>
    </source>
</evidence>
<evidence type="ECO:0000256" key="9">
    <source>
        <dbReference type="RuleBase" id="RU366031"/>
    </source>
</evidence>
<accession>K6XUJ5</accession>
<evidence type="ECO:0000313" key="12">
    <source>
        <dbReference type="Proteomes" id="UP000006334"/>
    </source>
</evidence>
<keyword evidence="5 9" id="KW-0627">Porphyrin biosynthesis</keyword>
<dbReference type="CDD" id="cd06578">
    <property type="entry name" value="HemD"/>
    <property type="match status" value="1"/>
</dbReference>
<dbReference type="PANTHER" id="PTHR38042:SF1">
    <property type="entry name" value="UROPORPHYRINOGEN-III SYNTHASE, CHLOROPLASTIC"/>
    <property type="match status" value="1"/>
</dbReference>
<comment type="pathway">
    <text evidence="1 9">Porphyrin-containing compound metabolism; protoporphyrin-IX biosynthesis; coproporphyrinogen-III from 5-aminolevulinate: step 3/4.</text>
</comment>
<dbReference type="Gene3D" id="3.40.50.10090">
    <property type="match status" value="2"/>
</dbReference>
<evidence type="ECO:0000256" key="1">
    <source>
        <dbReference type="ARBA" id="ARBA00004772"/>
    </source>
</evidence>
<dbReference type="STRING" id="1127673.GLIP_2694"/>
<dbReference type="SUPFAM" id="SSF69618">
    <property type="entry name" value="HemD-like"/>
    <property type="match status" value="1"/>
</dbReference>
<evidence type="ECO:0000313" key="11">
    <source>
        <dbReference type="EMBL" id="GAC15316.1"/>
    </source>
</evidence>
<evidence type="ECO:0000256" key="8">
    <source>
        <dbReference type="ARBA" id="ARBA00048617"/>
    </source>
</evidence>
<dbReference type="InterPro" id="IPR039793">
    <property type="entry name" value="UROS/Hem4"/>
</dbReference>
<comment type="catalytic activity">
    <reaction evidence="8 9">
        <text>hydroxymethylbilane = uroporphyrinogen III + H2O</text>
        <dbReference type="Rhea" id="RHEA:18965"/>
        <dbReference type="ChEBI" id="CHEBI:15377"/>
        <dbReference type="ChEBI" id="CHEBI:57308"/>
        <dbReference type="ChEBI" id="CHEBI:57845"/>
        <dbReference type="EC" id="4.2.1.75"/>
    </reaction>
</comment>
<comment type="similarity">
    <text evidence="2 9">Belongs to the uroporphyrinogen-III synthase family.</text>
</comment>
<dbReference type="eggNOG" id="COG1587">
    <property type="taxonomic scope" value="Bacteria"/>
</dbReference>
<dbReference type="GO" id="GO:0004852">
    <property type="term" value="F:uroporphyrinogen-III synthase activity"/>
    <property type="evidence" value="ECO:0007669"/>
    <property type="project" value="UniProtKB-UniRule"/>
</dbReference>
<evidence type="ECO:0000256" key="7">
    <source>
        <dbReference type="ARBA" id="ARBA00040167"/>
    </source>
</evidence>
<dbReference type="RefSeq" id="WP_008845121.1">
    <property type="nucleotide sequence ID" value="NZ_BAEN01000051.1"/>
</dbReference>
<sequence length="244" mass="27494">MTILLFRPKEKVAQSTDYLQRHAINAVGIGLIEIDINQQNLVHFKQDILSKNVNQLSQCKCIFVSTHAADIMIDSIESWPKEMSVFAVGPSTGERLSQLTSQVYVPDMANSEGLLSLPQLQDLTDTTVYLLKGVGGRDMLPAELKRRGANVENIDLYNRLVCSNYSQTDNWQQHDIQCIVATSGEIIQAAWDKFDQNWLKSTPWILVSQRLADYAAKLGIQHVYLSAGARDEQLKDAINQFLER</sequence>
<evidence type="ECO:0000256" key="3">
    <source>
        <dbReference type="ARBA" id="ARBA00013109"/>
    </source>
</evidence>
<dbReference type="InterPro" id="IPR003754">
    <property type="entry name" value="4pyrrol_synth_uPrphyn_synth"/>
</dbReference>
<keyword evidence="12" id="KW-1185">Reference proteome</keyword>
<dbReference type="GO" id="GO:0006782">
    <property type="term" value="P:protoporphyrinogen IX biosynthetic process"/>
    <property type="evidence" value="ECO:0007669"/>
    <property type="project" value="UniProtKB-UniRule"/>
</dbReference>
<dbReference type="PANTHER" id="PTHR38042">
    <property type="entry name" value="UROPORPHYRINOGEN-III SYNTHASE, CHLOROPLASTIC"/>
    <property type="match status" value="1"/>
</dbReference>
<dbReference type="EMBL" id="BAEN01000051">
    <property type="protein sequence ID" value="GAC15316.1"/>
    <property type="molecule type" value="Genomic_DNA"/>
</dbReference>
<organism evidence="11 12">
    <name type="scientific">Aliiglaciecola lipolytica E3</name>
    <dbReference type="NCBI Taxonomy" id="1127673"/>
    <lineage>
        <taxon>Bacteria</taxon>
        <taxon>Pseudomonadati</taxon>
        <taxon>Pseudomonadota</taxon>
        <taxon>Gammaproteobacteria</taxon>
        <taxon>Alteromonadales</taxon>
        <taxon>Alteromonadaceae</taxon>
        <taxon>Aliiglaciecola</taxon>
    </lineage>
</organism>
<evidence type="ECO:0000256" key="4">
    <source>
        <dbReference type="ARBA" id="ARBA00023239"/>
    </source>
</evidence>
<dbReference type="UniPathway" id="UPA00251">
    <property type="reaction ID" value="UER00320"/>
</dbReference>
<dbReference type="AlphaFoldDB" id="K6XUJ5"/>
<gene>
    <name evidence="11" type="primary">hemD</name>
    <name evidence="11" type="ORF">GLIP_2694</name>
</gene>
<dbReference type="OrthoDB" id="9787650at2"/>
<evidence type="ECO:0000256" key="2">
    <source>
        <dbReference type="ARBA" id="ARBA00008133"/>
    </source>
</evidence>
<comment type="caution">
    <text evidence="11">The sequence shown here is derived from an EMBL/GenBank/DDBJ whole genome shotgun (WGS) entry which is preliminary data.</text>
</comment>